<dbReference type="Proteomes" id="UP001163255">
    <property type="component" value="Chromosome"/>
</dbReference>
<dbReference type="InterPro" id="IPR024474">
    <property type="entry name" value="Znf_dom_IS66"/>
</dbReference>
<keyword evidence="8" id="KW-1185">Reference proteome</keyword>
<dbReference type="PANTHER" id="PTHR33678:SF1">
    <property type="entry name" value="BLL1576 PROTEIN"/>
    <property type="match status" value="1"/>
</dbReference>
<reference evidence="7" key="1">
    <citation type="submission" date="2022-10" db="EMBL/GenBank/DDBJ databases">
        <title>Completed Genome Sequence of two octocoral isolated bacterium, Endozoicomonas euniceicola EF212T and Endozoicomonas gorgoniicola PS125T.</title>
        <authorList>
            <person name="Chiou Y.-J."/>
            <person name="Chen Y.-H."/>
        </authorList>
    </citation>
    <scope>NUCLEOTIDE SEQUENCE</scope>
    <source>
        <strain evidence="7">EF212</strain>
    </source>
</reference>
<organism evidence="7 8">
    <name type="scientific">Endozoicomonas euniceicola</name>
    <dbReference type="NCBI Taxonomy" id="1234143"/>
    <lineage>
        <taxon>Bacteria</taxon>
        <taxon>Pseudomonadati</taxon>
        <taxon>Pseudomonadota</taxon>
        <taxon>Gammaproteobacteria</taxon>
        <taxon>Oceanospirillales</taxon>
        <taxon>Endozoicomonadaceae</taxon>
        <taxon>Endozoicomonas</taxon>
    </lineage>
</organism>
<keyword evidence="1" id="KW-0175">Coiled coil</keyword>
<dbReference type="InterPro" id="IPR004291">
    <property type="entry name" value="Transposase_IS66_central"/>
</dbReference>
<dbReference type="InterPro" id="IPR052344">
    <property type="entry name" value="Transposase-related"/>
</dbReference>
<dbReference type="Pfam" id="PF13817">
    <property type="entry name" value="DDE_Tnp_IS66_C"/>
    <property type="match status" value="1"/>
</dbReference>
<dbReference type="EMBL" id="CP103300">
    <property type="protein sequence ID" value="UYM16327.1"/>
    <property type="molecule type" value="Genomic_DNA"/>
</dbReference>
<evidence type="ECO:0000313" key="7">
    <source>
        <dbReference type="EMBL" id="UYM16327.1"/>
    </source>
</evidence>
<dbReference type="Pfam" id="PF13007">
    <property type="entry name" value="LZ_Tnp_IS66"/>
    <property type="match status" value="1"/>
</dbReference>
<dbReference type="InterPro" id="IPR039552">
    <property type="entry name" value="IS66_C"/>
</dbReference>
<feature type="domain" description="Transposase IS66 C-terminal" evidence="6">
    <location>
        <begin position="466"/>
        <end position="503"/>
    </location>
</feature>
<evidence type="ECO:0000256" key="1">
    <source>
        <dbReference type="SAM" id="Coils"/>
    </source>
</evidence>
<dbReference type="PANTHER" id="PTHR33678">
    <property type="entry name" value="BLL1576 PROTEIN"/>
    <property type="match status" value="1"/>
</dbReference>
<sequence>MMTPDAHELKSLQKQIARLERQKHDLQKKVNWFEEQFRLLRHKQYGPSSERFEGQQAMFNEVEEALEADAEAQEETPDTEQITYQRKKPVRRPLSKDLPRQREVHDIPEEEKQCDCCGGELHVIGEDISEKLDIVPARATVIEHVRLKYGCRGCETGVKTAPVPASPIPKSIATPGLLAWITVSKYGDALPLYRQVSILKRMDVEISRATLANWMLRTAQLLEPLYEALKEQLLKQPAIMADETTVQVLKEEDREATATSYMWLYRNASHSQPVIIYEYQKGRGSEHPLTFLQDYRGYLQCDGYSAYKKLAKLQPGITLVGCMAHARRKFKEAYDSLPENKQLATSKPGQILTLIRKLYAIEQRVRDKPPTEKCLSRQNDARPVMDKMKAWLEKQAPKITPKSKLGEAIRYMQNQWVYLERYLDSGLVDIDNNASERAIKPFVMGRKGWLFSDTAAGARSSAILYSLVETAKQNGHEPYAWLRHVLAILPSMPKGSDVTGLLPMNIEPQSLRYSH</sequence>
<dbReference type="Pfam" id="PF13005">
    <property type="entry name" value="zf-IS66"/>
    <property type="match status" value="1"/>
</dbReference>
<evidence type="ECO:0000259" key="3">
    <source>
        <dbReference type="Pfam" id="PF03050"/>
    </source>
</evidence>
<evidence type="ECO:0000259" key="4">
    <source>
        <dbReference type="Pfam" id="PF13005"/>
    </source>
</evidence>
<name>A0ABY6GU64_9GAMM</name>
<feature type="region of interest" description="Disordered" evidence="2">
    <location>
        <begin position="66"/>
        <end position="91"/>
    </location>
</feature>
<feature type="domain" description="Transposase TnpC homeodomain" evidence="5">
    <location>
        <begin position="32"/>
        <end position="101"/>
    </location>
</feature>
<gene>
    <name evidence="7" type="ORF">NX720_26630</name>
</gene>
<evidence type="ECO:0000259" key="5">
    <source>
        <dbReference type="Pfam" id="PF13007"/>
    </source>
</evidence>
<dbReference type="Pfam" id="PF03050">
    <property type="entry name" value="DDE_Tnp_IS66"/>
    <property type="match status" value="1"/>
</dbReference>
<feature type="compositionally biased region" description="Acidic residues" evidence="2">
    <location>
        <begin position="66"/>
        <end position="78"/>
    </location>
</feature>
<evidence type="ECO:0000313" key="8">
    <source>
        <dbReference type="Proteomes" id="UP001163255"/>
    </source>
</evidence>
<feature type="domain" description="Transposase IS66 zinc-finger binding" evidence="4">
    <location>
        <begin position="111"/>
        <end position="155"/>
    </location>
</feature>
<evidence type="ECO:0000256" key="2">
    <source>
        <dbReference type="SAM" id="MobiDB-lite"/>
    </source>
</evidence>
<accession>A0ABY6GU64</accession>
<dbReference type="InterPro" id="IPR024463">
    <property type="entry name" value="Transposase_TnpC_homeodom"/>
</dbReference>
<protein>
    <submittedName>
        <fullName evidence="7">IS66 family transposase</fullName>
    </submittedName>
</protein>
<feature type="domain" description="Transposase IS66 central" evidence="3">
    <location>
        <begin position="170"/>
        <end position="459"/>
    </location>
</feature>
<proteinExistence type="predicted"/>
<evidence type="ECO:0000259" key="6">
    <source>
        <dbReference type="Pfam" id="PF13817"/>
    </source>
</evidence>
<feature type="coiled-coil region" evidence="1">
    <location>
        <begin position="9"/>
        <end position="36"/>
    </location>
</feature>
<dbReference type="NCBIfam" id="NF033517">
    <property type="entry name" value="transpos_IS66"/>
    <property type="match status" value="1"/>
</dbReference>